<keyword evidence="4 6" id="KW-0378">Hydrolase</keyword>
<keyword evidence="1 6" id="KW-0819">tRNA processing</keyword>
<dbReference type="InterPro" id="IPR000100">
    <property type="entry name" value="RNase_P"/>
</dbReference>
<evidence type="ECO:0000256" key="7">
    <source>
        <dbReference type="NCBIfam" id="TIGR00188"/>
    </source>
</evidence>
<dbReference type="AlphaFoldDB" id="F9Y591"/>
<comment type="subunit">
    <text evidence="6">Consists of a catalytic RNA component (M1 or rnpB) and a protein subunit.</text>
</comment>
<dbReference type="SUPFAM" id="SSF54211">
    <property type="entry name" value="Ribosomal protein S5 domain 2-like"/>
    <property type="match status" value="1"/>
</dbReference>
<dbReference type="PANTHER" id="PTHR33992">
    <property type="entry name" value="RIBONUCLEASE P PROTEIN COMPONENT"/>
    <property type="match status" value="1"/>
</dbReference>
<dbReference type="eggNOG" id="COG0594">
    <property type="taxonomic scope" value="Bacteria"/>
</dbReference>
<dbReference type="Proteomes" id="UP000000692">
    <property type="component" value="Chromosome"/>
</dbReference>
<dbReference type="GO" id="GO:0042781">
    <property type="term" value="F:3'-tRNA processing endoribonuclease activity"/>
    <property type="evidence" value="ECO:0007669"/>
    <property type="project" value="TreeGrafter"/>
</dbReference>
<evidence type="ECO:0000313" key="8">
    <source>
        <dbReference type="EMBL" id="AEM41896.1"/>
    </source>
</evidence>
<dbReference type="GO" id="GO:0004526">
    <property type="term" value="F:ribonuclease P activity"/>
    <property type="evidence" value="ECO:0007669"/>
    <property type="project" value="UniProtKB-UniRule"/>
</dbReference>
<dbReference type="Pfam" id="PF00825">
    <property type="entry name" value="Ribonuclease_P"/>
    <property type="match status" value="1"/>
</dbReference>
<evidence type="ECO:0000313" key="9">
    <source>
        <dbReference type="Proteomes" id="UP000000692"/>
    </source>
</evidence>
<organism evidence="8 9">
    <name type="scientific">Ketogulonicigenium vulgare (strain WSH-001)</name>
    <dbReference type="NCBI Taxonomy" id="759362"/>
    <lineage>
        <taxon>Bacteria</taxon>
        <taxon>Pseudomonadati</taxon>
        <taxon>Pseudomonadota</taxon>
        <taxon>Alphaproteobacteria</taxon>
        <taxon>Rhodobacterales</taxon>
        <taxon>Roseobacteraceae</taxon>
        <taxon>Ketogulonicigenium</taxon>
    </lineage>
</organism>
<dbReference type="Gene3D" id="3.30.230.10">
    <property type="match status" value="1"/>
</dbReference>
<dbReference type="HOGENOM" id="CLU_117179_6_3_5"/>
<dbReference type="EMBL" id="CP002018">
    <property type="protein sequence ID" value="AEM41896.1"/>
    <property type="molecule type" value="Genomic_DNA"/>
</dbReference>
<keyword evidence="2 6" id="KW-0540">Nuclease</keyword>
<dbReference type="PANTHER" id="PTHR33992:SF1">
    <property type="entry name" value="RIBONUCLEASE P PROTEIN COMPONENT"/>
    <property type="match status" value="1"/>
</dbReference>
<reference evidence="8 9" key="1">
    <citation type="journal article" date="2011" name="J. Bacteriol.">
        <title>Complete genome sequence of the industrial strain Ketogulonicigenium vulgare WSH-001.</title>
        <authorList>
            <person name="Liu L."/>
            <person name="Li Y."/>
            <person name="Zhang J."/>
            <person name="Zhou Z."/>
            <person name="Liu J."/>
            <person name="Li X."/>
            <person name="Zhou J."/>
            <person name="Du G."/>
            <person name="Wang L."/>
            <person name="Chen J."/>
        </authorList>
    </citation>
    <scope>NUCLEOTIDE SEQUENCE [LARGE SCALE GENOMIC DNA]</scope>
    <source>
        <strain evidence="8 9">WSH-001</strain>
    </source>
</reference>
<dbReference type="GO" id="GO:0001682">
    <property type="term" value="P:tRNA 5'-leader removal"/>
    <property type="evidence" value="ECO:0007669"/>
    <property type="project" value="UniProtKB-UniRule"/>
</dbReference>
<keyword evidence="3 6" id="KW-0255">Endonuclease</keyword>
<evidence type="ECO:0000256" key="1">
    <source>
        <dbReference type="ARBA" id="ARBA00022694"/>
    </source>
</evidence>
<sequence>MTPPVPLLDGQTASVRGPAVLSFEAPRKRPRLPPRPKVQKSGLAIITQRRDFLLAARAFRQGTTGFHLQARKREAGEDIAGIRVGFTCSKKVGNAVARGHAKRRLREVARAVLPVAGLEGWDYVLVGRNGTTASADFEQMKVDLARAVARLHDLSARGVIPS</sequence>
<evidence type="ECO:0000256" key="6">
    <source>
        <dbReference type="HAMAP-Rule" id="MF_00227"/>
    </source>
</evidence>
<name>F9Y591_KETVW</name>
<comment type="similarity">
    <text evidence="6">Belongs to the RnpA family.</text>
</comment>
<evidence type="ECO:0000256" key="3">
    <source>
        <dbReference type="ARBA" id="ARBA00022759"/>
    </source>
</evidence>
<dbReference type="GO" id="GO:0030677">
    <property type="term" value="C:ribonuclease P complex"/>
    <property type="evidence" value="ECO:0007669"/>
    <property type="project" value="TreeGrafter"/>
</dbReference>
<dbReference type="GO" id="GO:0000049">
    <property type="term" value="F:tRNA binding"/>
    <property type="evidence" value="ECO:0007669"/>
    <property type="project" value="UniProtKB-UniRule"/>
</dbReference>
<comment type="function">
    <text evidence="6">RNaseP catalyzes the removal of the 5'-leader sequence from pre-tRNA to produce the mature 5'-terminus. It can also cleave other RNA substrates such as 4.5S RNA. The protein component plays an auxiliary but essential role in vivo by binding to the 5'-leader sequence and broadening the substrate specificity of the ribozyme.</text>
</comment>
<dbReference type="HAMAP" id="MF_00227">
    <property type="entry name" value="RNase_P"/>
    <property type="match status" value="1"/>
</dbReference>
<dbReference type="InterPro" id="IPR014721">
    <property type="entry name" value="Ribsml_uS5_D2-typ_fold_subgr"/>
</dbReference>
<gene>
    <name evidence="6 8" type="primary">rnpA</name>
    <name evidence="8" type="ordered locus">KVU_2057</name>
</gene>
<dbReference type="EC" id="3.1.26.5" evidence="6 7"/>
<comment type="catalytic activity">
    <reaction evidence="6">
        <text>Endonucleolytic cleavage of RNA, removing 5'-extranucleotides from tRNA precursor.</text>
        <dbReference type="EC" id="3.1.26.5"/>
    </reaction>
</comment>
<dbReference type="OrthoDB" id="9810867at2"/>
<dbReference type="RefSeq" id="WP_014538003.1">
    <property type="nucleotide sequence ID" value="NC_017384.1"/>
</dbReference>
<proteinExistence type="inferred from homology"/>
<dbReference type="InterPro" id="IPR020568">
    <property type="entry name" value="Ribosomal_Su5_D2-typ_SF"/>
</dbReference>
<dbReference type="KEGG" id="kvl:KVU_2057"/>
<protein>
    <recommendedName>
        <fullName evidence="6 7">Ribonuclease P protein component</fullName>
        <shortName evidence="6">RNase P protein</shortName>
        <shortName evidence="6">RNaseP protein</shortName>
        <ecNumber evidence="6 7">3.1.26.5</ecNumber>
    </recommendedName>
    <alternativeName>
        <fullName evidence="6">Protein C5</fullName>
    </alternativeName>
</protein>
<evidence type="ECO:0000256" key="5">
    <source>
        <dbReference type="ARBA" id="ARBA00022884"/>
    </source>
</evidence>
<keyword evidence="5 6" id="KW-0694">RNA-binding</keyword>
<dbReference type="NCBIfam" id="TIGR00188">
    <property type="entry name" value="rnpA"/>
    <property type="match status" value="1"/>
</dbReference>
<evidence type="ECO:0000256" key="2">
    <source>
        <dbReference type="ARBA" id="ARBA00022722"/>
    </source>
</evidence>
<dbReference type="PATRIC" id="fig|759362.5.peg.2134"/>
<keyword evidence="9" id="KW-1185">Reference proteome</keyword>
<accession>F9Y591</accession>
<evidence type="ECO:0000256" key="4">
    <source>
        <dbReference type="ARBA" id="ARBA00022801"/>
    </source>
</evidence>